<evidence type="ECO:0000256" key="1">
    <source>
        <dbReference type="SAM" id="MobiDB-lite"/>
    </source>
</evidence>
<name>A0A6H5HNH9_9HEMI</name>
<accession>A0A6H5HNH9</accession>
<protein>
    <submittedName>
        <fullName evidence="2">Uncharacterized protein</fullName>
    </submittedName>
</protein>
<feature type="region of interest" description="Disordered" evidence="1">
    <location>
        <begin position="68"/>
        <end position="118"/>
    </location>
</feature>
<organism evidence="2 3">
    <name type="scientific">Nesidiocoris tenuis</name>
    <dbReference type="NCBI Taxonomy" id="355587"/>
    <lineage>
        <taxon>Eukaryota</taxon>
        <taxon>Metazoa</taxon>
        <taxon>Ecdysozoa</taxon>
        <taxon>Arthropoda</taxon>
        <taxon>Hexapoda</taxon>
        <taxon>Insecta</taxon>
        <taxon>Pterygota</taxon>
        <taxon>Neoptera</taxon>
        <taxon>Paraneoptera</taxon>
        <taxon>Hemiptera</taxon>
        <taxon>Heteroptera</taxon>
        <taxon>Panheteroptera</taxon>
        <taxon>Cimicomorpha</taxon>
        <taxon>Miridae</taxon>
        <taxon>Dicyphina</taxon>
        <taxon>Nesidiocoris</taxon>
    </lineage>
</organism>
<feature type="compositionally biased region" description="Basic and acidic residues" evidence="1">
    <location>
        <begin position="88"/>
        <end position="118"/>
    </location>
</feature>
<dbReference type="Proteomes" id="UP000479000">
    <property type="component" value="Unassembled WGS sequence"/>
</dbReference>
<proteinExistence type="predicted"/>
<keyword evidence="3" id="KW-1185">Reference proteome</keyword>
<evidence type="ECO:0000313" key="2">
    <source>
        <dbReference type="EMBL" id="CAB0019018.1"/>
    </source>
</evidence>
<dbReference type="EMBL" id="CADCXU010033664">
    <property type="protein sequence ID" value="CAB0019018.1"/>
    <property type="molecule type" value="Genomic_DNA"/>
</dbReference>
<gene>
    <name evidence="2" type="ORF">NTEN_LOCUS22730</name>
</gene>
<evidence type="ECO:0000313" key="3">
    <source>
        <dbReference type="Proteomes" id="UP000479000"/>
    </source>
</evidence>
<sequence>MLSEGTATSAVVGGSEIESCCSPESSDGGESRGRQARGQGWWKGGWAGRWDGKDEAEVCPMYDSQIGTFRASSRGMGDPSRAPLVEQRCYDQERSNRKSEPTDFQKTGHEDEPRKKPEFQGNFWRDMLGCVSKSIVDNNAFRIIRKA</sequence>
<feature type="region of interest" description="Disordered" evidence="1">
    <location>
        <begin position="1"/>
        <end position="44"/>
    </location>
</feature>
<dbReference type="AlphaFoldDB" id="A0A6H5HNH9"/>
<feature type="compositionally biased region" description="Low complexity" evidence="1">
    <location>
        <begin position="15"/>
        <end position="26"/>
    </location>
</feature>
<reference evidence="2 3" key="1">
    <citation type="submission" date="2020-02" db="EMBL/GenBank/DDBJ databases">
        <authorList>
            <person name="Ferguson B K."/>
        </authorList>
    </citation>
    <scope>NUCLEOTIDE SEQUENCE [LARGE SCALE GENOMIC DNA]</scope>
</reference>